<reference evidence="3" key="1">
    <citation type="journal article" date="2021" name="PeerJ">
        <title>Extensive microbial diversity within the chicken gut microbiome revealed by metagenomics and culture.</title>
        <authorList>
            <person name="Gilroy R."/>
            <person name="Ravi A."/>
            <person name="Getino M."/>
            <person name="Pursley I."/>
            <person name="Horton D.L."/>
            <person name="Alikhan N.F."/>
            <person name="Baker D."/>
            <person name="Gharbi K."/>
            <person name="Hall N."/>
            <person name="Watson M."/>
            <person name="Adriaenssens E.M."/>
            <person name="Foster-Nyarko E."/>
            <person name="Jarju S."/>
            <person name="Secka A."/>
            <person name="Antonio M."/>
            <person name="Oren A."/>
            <person name="Chaudhuri R.R."/>
            <person name="La Ragione R."/>
            <person name="Hildebrand F."/>
            <person name="Pallen M.J."/>
        </authorList>
    </citation>
    <scope>NUCLEOTIDE SEQUENCE</scope>
    <source>
        <strain evidence="3">9264</strain>
    </source>
</reference>
<feature type="transmembrane region" description="Helical" evidence="1">
    <location>
        <begin position="333"/>
        <end position="353"/>
    </location>
</feature>
<dbReference type="Proteomes" id="UP000823889">
    <property type="component" value="Unassembled WGS sequence"/>
</dbReference>
<feature type="transmembrane region" description="Helical" evidence="1">
    <location>
        <begin position="272"/>
        <end position="293"/>
    </location>
</feature>
<keyword evidence="1" id="KW-0915">Sodium</keyword>
<proteinExistence type="inferred from homology"/>
<evidence type="ECO:0000256" key="2">
    <source>
        <dbReference type="SAM" id="MobiDB-lite"/>
    </source>
</evidence>
<feature type="region of interest" description="Disordered" evidence="2">
    <location>
        <begin position="192"/>
        <end position="211"/>
    </location>
</feature>
<dbReference type="AlphaFoldDB" id="A0A9D2RI61"/>
<keyword evidence="1" id="KW-0472">Membrane</keyword>
<reference evidence="3" key="2">
    <citation type="submission" date="2021-04" db="EMBL/GenBank/DDBJ databases">
        <authorList>
            <person name="Gilroy R."/>
        </authorList>
    </citation>
    <scope>NUCLEOTIDE SEQUENCE</scope>
    <source>
        <strain evidence="3">9264</strain>
    </source>
</reference>
<feature type="transmembrane region" description="Helical" evidence="1">
    <location>
        <begin position="305"/>
        <end position="327"/>
    </location>
</feature>
<accession>A0A9D2RI61</accession>
<keyword evidence="1" id="KW-0813">Transport</keyword>
<dbReference type="Pfam" id="PF03616">
    <property type="entry name" value="Glt_symporter"/>
    <property type="match status" value="1"/>
</dbReference>
<comment type="caution">
    <text evidence="3">The sequence shown here is derived from an EMBL/GenBank/DDBJ whole genome shotgun (WGS) entry which is preliminary data.</text>
</comment>
<comment type="similarity">
    <text evidence="1">Belongs to the glutamate:Na(+) symporter (ESS) (TC 2.A.27) family.</text>
</comment>
<feature type="transmembrane region" description="Helical" evidence="1">
    <location>
        <begin position="37"/>
        <end position="56"/>
    </location>
</feature>
<dbReference type="GO" id="GO:0015501">
    <property type="term" value="F:glutamate:sodium symporter activity"/>
    <property type="evidence" value="ECO:0007669"/>
    <property type="project" value="UniProtKB-UniRule"/>
</dbReference>
<evidence type="ECO:0000313" key="4">
    <source>
        <dbReference type="Proteomes" id="UP000823889"/>
    </source>
</evidence>
<protein>
    <recommendedName>
        <fullName evidence="1">Sodium/glutamate symporter</fullName>
    </recommendedName>
</protein>
<feature type="transmembrane region" description="Helical" evidence="1">
    <location>
        <begin position="96"/>
        <end position="121"/>
    </location>
</feature>
<dbReference type="GO" id="GO:0005886">
    <property type="term" value="C:plasma membrane"/>
    <property type="evidence" value="ECO:0007669"/>
    <property type="project" value="UniProtKB-SubCell"/>
</dbReference>
<feature type="transmembrane region" description="Helical" evidence="1">
    <location>
        <begin position="158"/>
        <end position="181"/>
    </location>
</feature>
<evidence type="ECO:0000313" key="3">
    <source>
        <dbReference type="EMBL" id="HJD44872.1"/>
    </source>
</evidence>
<dbReference type="PANTHER" id="PTHR36178:SF1">
    <property type="entry name" value="SODIUM_GLUTAMATE SYMPORTER"/>
    <property type="match status" value="1"/>
</dbReference>
<dbReference type="HAMAP" id="MF_02062">
    <property type="entry name" value="GltS"/>
    <property type="match status" value="1"/>
</dbReference>
<keyword evidence="1" id="KW-0812">Transmembrane</keyword>
<feature type="transmembrane region" description="Helical" evidence="1">
    <location>
        <begin position="71"/>
        <end position="89"/>
    </location>
</feature>
<feature type="compositionally biased region" description="Low complexity" evidence="2">
    <location>
        <begin position="200"/>
        <end position="211"/>
    </location>
</feature>
<comment type="subcellular location">
    <subcellularLocation>
        <location evidence="1">Cell inner membrane</location>
        <topology evidence="1">Multi-pass membrane protein</topology>
    </subcellularLocation>
</comment>
<keyword evidence="1" id="KW-0029">Amino-acid transport</keyword>
<evidence type="ECO:0000256" key="1">
    <source>
        <dbReference type="HAMAP-Rule" id="MF_02062"/>
    </source>
</evidence>
<sequence length="428" mass="44762">MVTIELSIAQTVGAAALCLVIGELIKSRVGVLSRYFIPSPIIGGLVFSLALLVGHLTQTFDLTISEPIKEFLLIVFFTTIGFSASFELLKKGGVAVALFLGVAIVLVISQNLLGVGLAYVLGADPLLGLAAGSISMTGGHGTSAAFGPTLAEMGLVGALPAAIAASTWGLIAGCMIGGPIGRRLMNRYNLKGPSQRQGARTRATQPPTAAHTSSKVVDSVAALEDTAQAEQSAQDVDAVEKRFGIDSALYGTILLAFAVGLGSYVTDALSSLGISIPIYIGAMLVAAVFRNLIDMTKLPMPDTEISVMGNISLALFLAMALMSMKLWELADVFGPLVVILIGQTVLMAAYAYFVTFKVMGKDYDAAVMANGHCGFGMGATPNAMANMQAFTEKNGDSRKAFFVIPLVGSLFIDFMNITVITTFMHILG</sequence>
<dbReference type="InterPro" id="IPR004445">
    <property type="entry name" value="GltS"/>
</dbReference>
<feature type="transmembrane region" description="Helical" evidence="1">
    <location>
        <begin position="400"/>
        <end position="427"/>
    </location>
</feature>
<comment type="function">
    <text evidence="1">Catalyzes the sodium-dependent transport of glutamate.</text>
</comment>
<dbReference type="EMBL" id="DWUQ01000156">
    <property type="protein sequence ID" value="HJD44872.1"/>
    <property type="molecule type" value="Genomic_DNA"/>
</dbReference>
<dbReference type="PANTHER" id="PTHR36178">
    <property type="entry name" value="SLR0625 PROTEIN"/>
    <property type="match status" value="1"/>
</dbReference>
<gene>
    <name evidence="1" type="primary">gltS</name>
    <name evidence="3" type="ORF">H9906_07590</name>
</gene>
<keyword evidence="1" id="KW-1133">Transmembrane helix</keyword>
<organism evidence="3 4">
    <name type="scientific">Candidatus Paenalcaligenes intestinipullorum</name>
    <dbReference type="NCBI Taxonomy" id="2838718"/>
    <lineage>
        <taxon>Bacteria</taxon>
        <taxon>Pseudomonadati</taxon>
        <taxon>Pseudomonadota</taxon>
        <taxon>Betaproteobacteria</taxon>
        <taxon>Burkholderiales</taxon>
        <taxon>Alcaligenaceae</taxon>
        <taxon>Paenalcaligenes</taxon>
    </lineage>
</organism>
<keyword evidence="1" id="KW-1003">Cell membrane</keyword>
<keyword evidence="1" id="KW-0406">Ion transport</keyword>
<keyword evidence="1" id="KW-0997">Cell inner membrane</keyword>
<comment type="caution">
    <text evidence="1">Lacks conserved residue(s) required for the propagation of feature annotation.</text>
</comment>
<keyword evidence="1" id="KW-0739">Sodium transport</keyword>
<name>A0A9D2RI61_9BURK</name>
<feature type="transmembrane region" description="Helical" evidence="1">
    <location>
        <begin position="248"/>
        <end position="266"/>
    </location>
</feature>
<keyword evidence="1" id="KW-0769">Symport</keyword>
<dbReference type="GO" id="GO:0015813">
    <property type="term" value="P:L-glutamate transmembrane transport"/>
    <property type="evidence" value="ECO:0007669"/>
    <property type="project" value="InterPro"/>
</dbReference>